<reference evidence="7 8" key="1">
    <citation type="submission" date="2017-06" db="EMBL/GenBank/DDBJ databases">
        <title>Cultured bacterium strain Saccharothrix yanglingensis Hhs.015.</title>
        <authorList>
            <person name="Xia Y."/>
        </authorList>
    </citation>
    <scope>NUCLEOTIDE SEQUENCE [LARGE SCALE GENOMIC DNA]</scope>
    <source>
        <strain evidence="7 8">Hhs.015</strain>
    </source>
</reference>
<keyword evidence="4" id="KW-0274">FAD</keyword>
<keyword evidence="8" id="KW-1185">Reference proteome</keyword>
<dbReference type="EMBL" id="NSDM01000002">
    <property type="protein sequence ID" value="MDQ2583709.1"/>
    <property type="molecule type" value="Genomic_DNA"/>
</dbReference>
<evidence type="ECO:0000256" key="3">
    <source>
        <dbReference type="ARBA" id="ARBA00022630"/>
    </source>
</evidence>
<sequence>MPDVVRQFRELVDEESRGDRVHDTVVVGGGAAGAGVLRDIASRGNGSALLVDRGPFGGETSSKTGKAIHPGIRYLRMGFHRLLLAAGLRRDPKIRQTPVQNLRSAWLDLKLVWYGTRERKILMDTTPDTVQEIPNVVFVLPDSPERKWAVFFGISLYDLFTAVWAWLGRSPRGSRVKLFFDKRALHRELPHLAADSPALAGIQYWDGKASNDKSLVLKAIRDAYYRGTEAHPIRALSLVEVEHYEWRRDGARGYFLVTLLRRFDHDELPERVTVKAHTIANGAGPWLDRVRDRTTRPDGRRSVVYSRGSHLEATNRFIHESLSADPKLQVGLVPLNAERQHYLRPFHQNGIWYVQCTTTDRPHEDPDLVVPMEDEVEELLHSYNELVDDRWKITRRDVFHVFCGIRPLAASDGGEIAVKDLTRMFRITRHDRGGPVFDMVNIKLTEFRWAGREVVEQIAAELRRKGVKKLNASTTHRLPFLTVEGEERFAVHRADHPRGDREFLREKVRHHVEHQLACSYEDYLMNAGGIRDAVVFDEDGRCEIDLGVLDLVLAEMAAALGWDAARCAREWDRFAEVYTRNMAHCDLRDRVRDHPGPRAEMSVVDTEDVEDAVDVRDVVGMQDAKSGAGD</sequence>
<dbReference type="InterPro" id="IPR036188">
    <property type="entry name" value="FAD/NAD-bd_sf"/>
</dbReference>
<dbReference type="SUPFAM" id="SSF51905">
    <property type="entry name" value="FAD/NAD(P)-binding domain"/>
    <property type="match status" value="1"/>
</dbReference>
<dbReference type="Proteomes" id="UP001225605">
    <property type="component" value="Unassembled WGS sequence"/>
</dbReference>
<organism evidence="7 8">
    <name type="scientific">Saccharothrix yanglingensis</name>
    <dbReference type="NCBI Taxonomy" id="659496"/>
    <lineage>
        <taxon>Bacteria</taxon>
        <taxon>Bacillati</taxon>
        <taxon>Actinomycetota</taxon>
        <taxon>Actinomycetes</taxon>
        <taxon>Pseudonocardiales</taxon>
        <taxon>Pseudonocardiaceae</taxon>
        <taxon>Saccharothrix</taxon>
    </lineage>
</organism>
<dbReference type="Pfam" id="PF01266">
    <property type="entry name" value="DAO"/>
    <property type="match status" value="1"/>
</dbReference>
<dbReference type="Gene3D" id="3.50.50.60">
    <property type="entry name" value="FAD/NAD(P)-binding domain"/>
    <property type="match status" value="1"/>
</dbReference>
<evidence type="ECO:0000256" key="2">
    <source>
        <dbReference type="ARBA" id="ARBA00007330"/>
    </source>
</evidence>
<feature type="domain" description="FAD dependent oxidoreductase" evidence="6">
    <location>
        <begin position="23"/>
        <end position="416"/>
    </location>
</feature>
<evidence type="ECO:0000256" key="5">
    <source>
        <dbReference type="ARBA" id="ARBA00023002"/>
    </source>
</evidence>
<dbReference type="Gene3D" id="3.30.9.10">
    <property type="entry name" value="D-Amino Acid Oxidase, subunit A, domain 2"/>
    <property type="match status" value="1"/>
</dbReference>
<comment type="caution">
    <text evidence="7">The sequence shown here is derived from an EMBL/GenBank/DDBJ whole genome shotgun (WGS) entry which is preliminary data.</text>
</comment>
<comment type="similarity">
    <text evidence="2">Belongs to the FAD-dependent glycerol-3-phosphate dehydrogenase family.</text>
</comment>
<keyword evidence="3" id="KW-0285">Flavoprotein</keyword>
<protein>
    <submittedName>
        <fullName evidence="7">Glycerol-3-phosphate dehydrogenase</fullName>
    </submittedName>
</protein>
<gene>
    <name evidence="7" type="ORF">CKY47_06865</name>
</gene>
<keyword evidence="5" id="KW-0560">Oxidoreductase</keyword>
<dbReference type="InterPro" id="IPR000447">
    <property type="entry name" value="G3P_DH_FAD-dep"/>
</dbReference>
<accession>A0ABU0WXA7</accession>
<evidence type="ECO:0000313" key="8">
    <source>
        <dbReference type="Proteomes" id="UP001225605"/>
    </source>
</evidence>
<evidence type="ECO:0000256" key="4">
    <source>
        <dbReference type="ARBA" id="ARBA00022827"/>
    </source>
</evidence>
<evidence type="ECO:0000259" key="6">
    <source>
        <dbReference type="Pfam" id="PF01266"/>
    </source>
</evidence>
<proteinExistence type="inferred from homology"/>
<name>A0ABU0WXA7_9PSEU</name>
<dbReference type="PANTHER" id="PTHR11985:SF15">
    <property type="entry name" value="GLYCEROL-3-PHOSPHATE DEHYDROGENASE, MITOCHONDRIAL"/>
    <property type="match status" value="1"/>
</dbReference>
<evidence type="ECO:0000256" key="1">
    <source>
        <dbReference type="ARBA" id="ARBA00001974"/>
    </source>
</evidence>
<dbReference type="PANTHER" id="PTHR11985">
    <property type="entry name" value="GLYCEROL-3-PHOSPHATE DEHYDROGENASE"/>
    <property type="match status" value="1"/>
</dbReference>
<comment type="cofactor">
    <cofactor evidence="1">
        <name>FAD</name>
        <dbReference type="ChEBI" id="CHEBI:57692"/>
    </cofactor>
</comment>
<dbReference type="InterPro" id="IPR006076">
    <property type="entry name" value="FAD-dep_OxRdtase"/>
</dbReference>
<evidence type="ECO:0000313" key="7">
    <source>
        <dbReference type="EMBL" id="MDQ2583709.1"/>
    </source>
</evidence>